<gene>
    <name evidence="1" type="ORF">CYLTODRAFT_455560</name>
</gene>
<name>A0A0D7B6U9_9AGAR</name>
<dbReference type="EMBL" id="KN880560">
    <property type="protein sequence ID" value="KIY66273.1"/>
    <property type="molecule type" value="Genomic_DNA"/>
</dbReference>
<sequence>MPPATKFDFIAYLRRWTEIRYGLKVGNRPIYAESPKYDAPRPTIPIIMDAILHFASLDSSMSTANMYEMPPDALYYTRFIAA</sequence>
<evidence type="ECO:0000313" key="2">
    <source>
        <dbReference type="Proteomes" id="UP000054007"/>
    </source>
</evidence>
<proteinExistence type="predicted"/>
<dbReference type="Proteomes" id="UP000054007">
    <property type="component" value="Unassembled WGS sequence"/>
</dbReference>
<reference evidence="1 2" key="1">
    <citation type="journal article" date="2015" name="Fungal Genet. Biol.">
        <title>Evolution of novel wood decay mechanisms in Agaricales revealed by the genome sequences of Fistulina hepatica and Cylindrobasidium torrendii.</title>
        <authorList>
            <person name="Floudas D."/>
            <person name="Held B.W."/>
            <person name="Riley R."/>
            <person name="Nagy L.G."/>
            <person name="Koehler G."/>
            <person name="Ransdell A.S."/>
            <person name="Younus H."/>
            <person name="Chow J."/>
            <person name="Chiniquy J."/>
            <person name="Lipzen A."/>
            <person name="Tritt A."/>
            <person name="Sun H."/>
            <person name="Haridas S."/>
            <person name="LaButti K."/>
            <person name="Ohm R.A."/>
            <person name="Kues U."/>
            <person name="Blanchette R.A."/>
            <person name="Grigoriev I.V."/>
            <person name="Minto R.E."/>
            <person name="Hibbett D.S."/>
        </authorList>
    </citation>
    <scope>NUCLEOTIDE SEQUENCE [LARGE SCALE GENOMIC DNA]</scope>
    <source>
        <strain evidence="1 2">FP15055 ss-10</strain>
    </source>
</reference>
<keyword evidence="2" id="KW-1185">Reference proteome</keyword>
<protein>
    <submittedName>
        <fullName evidence="1">Uncharacterized protein</fullName>
    </submittedName>
</protein>
<evidence type="ECO:0000313" key="1">
    <source>
        <dbReference type="EMBL" id="KIY66273.1"/>
    </source>
</evidence>
<organism evidence="1 2">
    <name type="scientific">Cylindrobasidium torrendii FP15055 ss-10</name>
    <dbReference type="NCBI Taxonomy" id="1314674"/>
    <lineage>
        <taxon>Eukaryota</taxon>
        <taxon>Fungi</taxon>
        <taxon>Dikarya</taxon>
        <taxon>Basidiomycota</taxon>
        <taxon>Agaricomycotina</taxon>
        <taxon>Agaricomycetes</taxon>
        <taxon>Agaricomycetidae</taxon>
        <taxon>Agaricales</taxon>
        <taxon>Marasmiineae</taxon>
        <taxon>Physalacriaceae</taxon>
        <taxon>Cylindrobasidium</taxon>
    </lineage>
</organism>
<accession>A0A0D7B6U9</accession>
<dbReference type="AlphaFoldDB" id="A0A0D7B6U9"/>